<keyword evidence="5" id="KW-1185">Reference proteome</keyword>
<proteinExistence type="predicted"/>
<evidence type="ECO:0000259" key="3">
    <source>
        <dbReference type="PROSITE" id="PS50977"/>
    </source>
</evidence>
<dbReference type="SUPFAM" id="SSF48498">
    <property type="entry name" value="Tetracyclin repressor-like, C-terminal domain"/>
    <property type="match status" value="1"/>
</dbReference>
<dbReference type="GO" id="GO:0003677">
    <property type="term" value="F:DNA binding"/>
    <property type="evidence" value="ECO:0007669"/>
    <property type="project" value="UniProtKB-UniRule"/>
</dbReference>
<dbReference type="InterPro" id="IPR050624">
    <property type="entry name" value="HTH-type_Tx_Regulator"/>
</dbReference>
<evidence type="ECO:0000313" key="5">
    <source>
        <dbReference type="Proteomes" id="UP000272400"/>
    </source>
</evidence>
<dbReference type="PROSITE" id="PS50977">
    <property type="entry name" value="HTH_TETR_2"/>
    <property type="match status" value="1"/>
</dbReference>
<gene>
    <name evidence="4" type="ORF">EDD29_1759</name>
</gene>
<evidence type="ECO:0000313" key="4">
    <source>
        <dbReference type="EMBL" id="ROO84239.1"/>
    </source>
</evidence>
<sequence>MAANATEGGVRKLRAAQTETALKEAAVRVFARVGYLNAKITDITAEAGRSAGSFYSHFEGKEQLLEALLRDLMDQGDRDVIMDVAHSPDFTSRAAVRWHVAQSWSFTTAHAPVMTALRQASLVDERFARRLFELMAPLAADLAGHFAYVSAAGRTLPGPPEDLARAMMALVTEYHAVWLTQPEETRLPADAAIDLVTDLVCTGISGGAA</sequence>
<accession>A0A3N1CSE9</accession>
<dbReference type="Proteomes" id="UP000272400">
    <property type="component" value="Unassembled WGS sequence"/>
</dbReference>
<keyword evidence="1 2" id="KW-0238">DNA-binding</keyword>
<dbReference type="PRINTS" id="PR00455">
    <property type="entry name" value="HTHTETR"/>
</dbReference>
<comment type="caution">
    <text evidence="4">The sequence shown here is derived from an EMBL/GenBank/DDBJ whole genome shotgun (WGS) entry which is preliminary data.</text>
</comment>
<organism evidence="4 5">
    <name type="scientific">Actinocorallia herbida</name>
    <dbReference type="NCBI Taxonomy" id="58109"/>
    <lineage>
        <taxon>Bacteria</taxon>
        <taxon>Bacillati</taxon>
        <taxon>Actinomycetota</taxon>
        <taxon>Actinomycetes</taxon>
        <taxon>Streptosporangiales</taxon>
        <taxon>Thermomonosporaceae</taxon>
        <taxon>Actinocorallia</taxon>
    </lineage>
</organism>
<dbReference type="Gene3D" id="1.10.10.60">
    <property type="entry name" value="Homeodomain-like"/>
    <property type="match status" value="1"/>
</dbReference>
<dbReference type="PANTHER" id="PTHR43479">
    <property type="entry name" value="ACREF/ENVCD OPERON REPRESSOR-RELATED"/>
    <property type="match status" value="1"/>
</dbReference>
<feature type="DNA-binding region" description="H-T-H motif" evidence="2">
    <location>
        <begin position="39"/>
        <end position="58"/>
    </location>
</feature>
<dbReference type="EMBL" id="RJKE01000001">
    <property type="protein sequence ID" value="ROO84239.1"/>
    <property type="molecule type" value="Genomic_DNA"/>
</dbReference>
<evidence type="ECO:0000256" key="2">
    <source>
        <dbReference type="PROSITE-ProRule" id="PRU00335"/>
    </source>
</evidence>
<dbReference type="Gene3D" id="1.10.357.10">
    <property type="entry name" value="Tetracycline Repressor, domain 2"/>
    <property type="match status" value="1"/>
</dbReference>
<dbReference type="InterPro" id="IPR009057">
    <property type="entry name" value="Homeodomain-like_sf"/>
</dbReference>
<dbReference type="InterPro" id="IPR036271">
    <property type="entry name" value="Tet_transcr_reg_TetR-rel_C_sf"/>
</dbReference>
<dbReference type="PANTHER" id="PTHR43479:SF11">
    <property type="entry name" value="ACREF_ENVCD OPERON REPRESSOR-RELATED"/>
    <property type="match status" value="1"/>
</dbReference>
<evidence type="ECO:0000256" key="1">
    <source>
        <dbReference type="ARBA" id="ARBA00023125"/>
    </source>
</evidence>
<reference evidence="4 5" key="1">
    <citation type="submission" date="2018-11" db="EMBL/GenBank/DDBJ databases">
        <title>Sequencing the genomes of 1000 actinobacteria strains.</title>
        <authorList>
            <person name="Klenk H.-P."/>
        </authorList>
    </citation>
    <scope>NUCLEOTIDE SEQUENCE [LARGE SCALE GENOMIC DNA]</scope>
    <source>
        <strain evidence="4 5">DSM 44254</strain>
    </source>
</reference>
<name>A0A3N1CSE9_9ACTN</name>
<dbReference type="AlphaFoldDB" id="A0A3N1CSE9"/>
<dbReference type="SUPFAM" id="SSF46689">
    <property type="entry name" value="Homeodomain-like"/>
    <property type="match status" value="1"/>
</dbReference>
<dbReference type="RefSeq" id="WP_211359604.1">
    <property type="nucleotide sequence ID" value="NZ_RJKE01000001.1"/>
</dbReference>
<feature type="domain" description="HTH tetR-type" evidence="3">
    <location>
        <begin position="16"/>
        <end position="76"/>
    </location>
</feature>
<dbReference type="Pfam" id="PF00440">
    <property type="entry name" value="TetR_N"/>
    <property type="match status" value="1"/>
</dbReference>
<protein>
    <submittedName>
        <fullName evidence="4">TetR family transcriptional regulator</fullName>
    </submittedName>
</protein>
<dbReference type="InterPro" id="IPR001647">
    <property type="entry name" value="HTH_TetR"/>
</dbReference>